<gene>
    <name evidence="3" type="ORF">KHZ90_02765</name>
</gene>
<dbReference type="InterPro" id="IPR036465">
    <property type="entry name" value="vWFA_dom_sf"/>
</dbReference>
<dbReference type="InterPro" id="IPR011205">
    <property type="entry name" value="UCP015417_vWA"/>
</dbReference>
<dbReference type="Pfam" id="PF11443">
    <property type="entry name" value="DUF2828"/>
    <property type="match status" value="1"/>
</dbReference>
<comment type="caution">
    <text evidence="3">The sequence shown here is derived from an EMBL/GenBank/DDBJ whole genome shotgun (WGS) entry which is preliminary data.</text>
</comment>
<dbReference type="EMBL" id="JAGZMU010000001">
    <property type="protein sequence ID" value="MBS4892684.1"/>
    <property type="molecule type" value="Genomic_DNA"/>
</dbReference>
<dbReference type="Proteomes" id="UP000778864">
    <property type="component" value="Unassembled WGS sequence"/>
</dbReference>
<dbReference type="RefSeq" id="WP_195395148.1">
    <property type="nucleotide sequence ID" value="NZ_JADNJL010000012.1"/>
</dbReference>
<dbReference type="InterPro" id="IPR056690">
    <property type="entry name" value="DUF7788"/>
</dbReference>
<dbReference type="Gene3D" id="3.40.50.410">
    <property type="entry name" value="von Willebrand factor, type A domain"/>
    <property type="match status" value="1"/>
</dbReference>
<proteinExistence type="predicted"/>
<evidence type="ECO:0000259" key="1">
    <source>
        <dbReference type="Pfam" id="PF11443"/>
    </source>
</evidence>
<evidence type="ECO:0000313" key="4">
    <source>
        <dbReference type="Proteomes" id="UP000778864"/>
    </source>
</evidence>
<dbReference type="PANTHER" id="PTHR31373:SF27">
    <property type="entry name" value="TROVE DOMAIN-CONTAINING PROTEIN"/>
    <property type="match status" value="1"/>
</dbReference>
<organism evidence="3 4">
    <name type="scientific">Veillonella parvula</name>
    <name type="common">Staphylococcus parvulus</name>
    <dbReference type="NCBI Taxonomy" id="29466"/>
    <lineage>
        <taxon>Bacteria</taxon>
        <taxon>Bacillati</taxon>
        <taxon>Bacillota</taxon>
        <taxon>Negativicutes</taxon>
        <taxon>Veillonellales</taxon>
        <taxon>Veillonellaceae</taxon>
        <taxon>Veillonella</taxon>
    </lineage>
</organism>
<dbReference type="PANTHER" id="PTHR31373">
    <property type="entry name" value="OS06G0652100 PROTEIN"/>
    <property type="match status" value="1"/>
</dbReference>
<name>A0A942WTR0_VEIPA</name>
<protein>
    <submittedName>
        <fullName evidence="3">DUF2828 family protein</fullName>
    </submittedName>
</protein>
<accession>A0A942WTR0</accession>
<feature type="domain" description="DUF7788" evidence="2">
    <location>
        <begin position="326"/>
        <end position="508"/>
    </location>
</feature>
<dbReference type="InterPro" id="IPR058580">
    <property type="entry name" value="DUF2828"/>
</dbReference>
<dbReference type="Pfam" id="PF25043">
    <property type="entry name" value="DUF7788"/>
    <property type="match status" value="1"/>
</dbReference>
<sequence length="539" mass="61499">MNTFMDALTTNKKSYTGNGGTAYRTSGSTLVDLNFSVPSLRNAAINFYGKSKSQSYFYGEAHRMEAVEALRLFITSYEEDPLYTMKWLMYARHIKLGLGERDAFRMMLTKIGDLYPEMALQFIIGTELWNYGRWDDVLRIYFDTTSDVLHDGLGRLIRSQFSHDVIGCGLGDSISLLAKWMPSNNTSSKQARSEAVILQSLLNLNAREYRKTLSVLRKYLAVVDRKASLNQWNDINYNHVPSKANLKYRNAFLNHDEERRKTYLASLKKGDTSVRINANSMFLYDIVHAYTNPNGWVGTIKAEDPTLEELWNAQEPPKAYDDILIIRDGSSSMWQPVAGNNFVTALSVGDSIALYCTEHNRNQAFKNRFITFSSNPEIVDISMCKSLHDKLRRLRRFDDFRTTDIEATFDLILDTAIKYHMRQEDLPKTCLIISDMQFDQATVHSDTVTVMEMCRKKFEDCGYSMPRLIFWNVSLYAHNTIPVQSHPSGVILVSGFSKSIIDMVVSGELDPERALKAELDAKCSIVDTVLKDYVTHKVA</sequence>
<dbReference type="AlphaFoldDB" id="A0A942WTR0"/>
<feature type="domain" description="DUF2828" evidence="1">
    <location>
        <begin position="193"/>
        <end position="289"/>
    </location>
</feature>
<evidence type="ECO:0000313" key="3">
    <source>
        <dbReference type="EMBL" id="MBS4892684.1"/>
    </source>
</evidence>
<reference evidence="3" key="1">
    <citation type="submission" date="2021-02" db="EMBL/GenBank/DDBJ databases">
        <title>Infant gut strain persistence is associated with maternal origin, phylogeny, and functional potential including surface adhesion and iron acquisition.</title>
        <authorList>
            <person name="Lou Y.C."/>
        </authorList>
    </citation>
    <scope>NUCLEOTIDE SEQUENCE</scope>
    <source>
        <strain evidence="3">L3_108_031G1_dasL3_108_031G1_concoct_20</strain>
    </source>
</reference>
<dbReference type="SUPFAM" id="SSF53300">
    <property type="entry name" value="vWA-like"/>
    <property type="match status" value="1"/>
</dbReference>
<evidence type="ECO:0000259" key="2">
    <source>
        <dbReference type="Pfam" id="PF25043"/>
    </source>
</evidence>